<proteinExistence type="predicted"/>
<dbReference type="EMBL" id="MK373772">
    <property type="protein sequence ID" value="QBQ76698.1"/>
    <property type="molecule type" value="Genomic_DNA"/>
</dbReference>
<keyword evidence="2" id="KW-1185">Reference proteome</keyword>
<protein>
    <submittedName>
        <fullName evidence="1">Uncharacterized protein</fullName>
    </submittedName>
</protein>
<evidence type="ECO:0000313" key="2">
    <source>
        <dbReference type="Proteomes" id="UP000307461"/>
    </source>
</evidence>
<evidence type="ECO:0000313" key="1">
    <source>
        <dbReference type="EMBL" id="QBQ76698.1"/>
    </source>
</evidence>
<gene>
    <name evidence="1" type="ORF">PTXU04_00084</name>
</gene>
<reference evidence="1 2" key="1">
    <citation type="submission" date="2019-01" db="EMBL/GenBank/DDBJ databases">
        <title>Still something new to discover - new insights into E. coli phage diversity and taxonomy.</title>
        <authorList>
            <person name="Korf I.H.E."/>
            <person name="Adriaennsens E."/>
            <person name="Dreiseikelmann B."/>
            <person name="Kropinski A."/>
            <person name="Nimtz M."/>
            <person name="Meier-Kolthoff J.P."/>
            <person name="Rohde M."/>
            <person name="van Raaij M."/>
            <person name="Wittmann J."/>
        </authorList>
    </citation>
    <scope>NUCLEOTIDE SEQUENCE [LARGE SCALE GENOMIC DNA]</scope>
</reference>
<organism evidence="1 2">
    <name type="scientific">Escherichia phage PTXU04</name>
    <dbReference type="NCBI Taxonomy" id="2508206"/>
    <lineage>
        <taxon>Viruses</taxon>
        <taxon>Duplodnaviria</taxon>
        <taxon>Heunggongvirae</taxon>
        <taxon>Uroviricota</taxon>
        <taxon>Caudoviricetes</taxon>
        <taxon>Xuquatrovirus</taxon>
        <taxon>Xuquatrovirus PTXU04</taxon>
    </lineage>
</organism>
<dbReference type="Proteomes" id="UP000307461">
    <property type="component" value="Segment"/>
</dbReference>
<sequence length="58" mass="6473">MQTISNIKLKFIGHTVILITTFAPGATIGQVLSHTYEPSQRDMWIDAVIAKILEGKFK</sequence>
<name>A0A482MSP9_9CAUD</name>
<accession>A0A482MSP9</accession>